<dbReference type="Proteomes" id="UP000570361">
    <property type="component" value="Unassembled WGS sequence"/>
</dbReference>
<dbReference type="GO" id="GO:0000271">
    <property type="term" value="P:polysaccharide biosynthetic process"/>
    <property type="evidence" value="ECO:0007669"/>
    <property type="project" value="InterPro"/>
</dbReference>
<reference evidence="1 2" key="1">
    <citation type="submission" date="2020-08" db="EMBL/GenBank/DDBJ databases">
        <title>Genomic Encyclopedia of Type Strains, Phase III (KMG-III): the genomes of soil and plant-associated and newly described type strains.</title>
        <authorList>
            <person name="Whitman W."/>
        </authorList>
    </citation>
    <scope>NUCLEOTIDE SEQUENCE [LARGE SCALE GENOMIC DNA]</scope>
    <source>
        <strain evidence="1 2">CECT 5862</strain>
    </source>
</reference>
<proteinExistence type="predicted"/>
<dbReference type="InterPro" id="IPR043148">
    <property type="entry name" value="TagF_C"/>
</dbReference>
<dbReference type="GO" id="GO:0015774">
    <property type="term" value="P:polysaccharide transport"/>
    <property type="evidence" value="ECO:0007669"/>
    <property type="project" value="InterPro"/>
</dbReference>
<sequence>MSRLYLNHYWSLFADYIDGFGELAHHGIPLPLLANFYRYLDEQSRALMSEPDFNTVLRHEISDIGQIQPLFDRYVDAIKRTPKKQPRGKILINGTYHRFSPDVFLQHFAPETTLLLSRGKPYMGIPIVTLAHYEPDTADLIERSIRKAENLFNTFSGHPIFGNPYFKEKVLQEIPLTIKALAATERMLDANPVSCFLAGTTEDLISRAVVLKGAARGIPSVCLQHGVIMGEEAFLPAFATKQAVYGQYESEWYTGRGVRPESIEVIGHPRYDAIFTDGYKPEETFLKQTSCKAGTFKILLATQPLTDKSAVQEAVKQLASLGQVEIIVKPHPWEVKKGYAQAYMHLADMLPNVKQFPLSLQLYDVLPHVDLVIMNNSTVGLEAMLYGKPVVVFLDHEPEREYPYYEQLIPYVAATTDRLVTLVQQLMTDPLIRQDAAAKAAAFVGHSYPVRMSGRKLRMLLNRLCGCPDEPRDQLFREGLLFKGAAHADVYLLQHGCRRRFATVQLFQQHGFRWEQVIQLDDRLITRIPLGNPITTSPSEGKSASQCCTLLPNSEGLIVKGAGPELYKMESGLRRLLVGPVDAELLPQALFIDDKLLQRIPKGPVIGPNDL</sequence>
<dbReference type="SUPFAM" id="SSF53756">
    <property type="entry name" value="UDP-Glycosyltransferase/glycogen phosphorylase"/>
    <property type="match status" value="1"/>
</dbReference>
<dbReference type="Gene3D" id="3.40.50.12580">
    <property type="match status" value="1"/>
</dbReference>
<dbReference type="InterPro" id="IPR007833">
    <property type="entry name" value="Capsule_polysaccharide_synth"/>
</dbReference>
<gene>
    <name evidence="1" type="ORF">FHS18_005423</name>
</gene>
<protein>
    <submittedName>
        <fullName evidence="1">Uncharacterized protein</fullName>
    </submittedName>
</protein>
<keyword evidence="2" id="KW-1185">Reference proteome</keyword>
<dbReference type="Pfam" id="PF05159">
    <property type="entry name" value="Capsule_synth"/>
    <property type="match status" value="1"/>
</dbReference>
<dbReference type="RefSeq" id="WP_183603407.1">
    <property type="nucleotide sequence ID" value="NZ_JACHXK010000018.1"/>
</dbReference>
<evidence type="ECO:0000313" key="2">
    <source>
        <dbReference type="Proteomes" id="UP000570361"/>
    </source>
</evidence>
<organism evidence="1 2">
    <name type="scientific">Paenibacillus phyllosphaerae</name>
    <dbReference type="NCBI Taxonomy" id="274593"/>
    <lineage>
        <taxon>Bacteria</taxon>
        <taxon>Bacillati</taxon>
        <taxon>Bacillota</taxon>
        <taxon>Bacilli</taxon>
        <taxon>Bacillales</taxon>
        <taxon>Paenibacillaceae</taxon>
        <taxon>Paenibacillus</taxon>
    </lineage>
</organism>
<dbReference type="AlphaFoldDB" id="A0A7W5B3L2"/>
<dbReference type="EMBL" id="JACHXK010000018">
    <property type="protein sequence ID" value="MBB3113311.1"/>
    <property type="molecule type" value="Genomic_DNA"/>
</dbReference>
<evidence type="ECO:0000313" key="1">
    <source>
        <dbReference type="EMBL" id="MBB3113311.1"/>
    </source>
</evidence>
<comment type="caution">
    <text evidence="1">The sequence shown here is derived from an EMBL/GenBank/DDBJ whole genome shotgun (WGS) entry which is preliminary data.</text>
</comment>
<name>A0A7W5B3L2_9BACL</name>
<accession>A0A7W5B3L2</accession>